<protein>
    <submittedName>
        <fullName evidence="15">Xylosylprotein beta 1,4-galactosyltransferase, polypeptide 7 (galactosyltransferase I)</fullName>
    </submittedName>
</protein>
<keyword evidence="11" id="KW-0464">Manganese</keyword>
<feature type="region of interest" description="Disordered" evidence="12">
    <location>
        <begin position="68"/>
        <end position="89"/>
    </location>
</feature>
<evidence type="ECO:0000256" key="2">
    <source>
        <dbReference type="ARBA" id="ARBA00004922"/>
    </source>
</evidence>
<dbReference type="GO" id="GO:0000139">
    <property type="term" value="C:Golgi membrane"/>
    <property type="evidence" value="ECO:0007669"/>
    <property type="project" value="UniProtKB-SubCell"/>
</dbReference>
<keyword evidence="6" id="KW-0812">Transmembrane</keyword>
<dbReference type="EMBL" id="AHAT01005494">
    <property type="status" value="NOT_ANNOTATED_CDS"/>
    <property type="molecule type" value="Genomic_DNA"/>
</dbReference>
<comment type="pathway">
    <text evidence="2">Protein modification; protein glycosylation.</text>
</comment>
<dbReference type="STRING" id="7918.ENSLOCP00000014955"/>
<reference evidence="15" key="2">
    <citation type="submission" date="2025-08" db="UniProtKB">
        <authorList>
            <consortium name="Ensembl"/>
        </authorList>
    </citation>
    <scope>IDENTIFICATION</scope>
</reference>
<dbReference type="GO" id="GO:0030166">
    <property type="term" value="P:proteoglycan biosynthetic process"/>
    <property type="evidence" value="ECO:0000318"/>
    <property type="project" value="GO_Central"/>
</dbReference>
<evidence type="ECO:0000256" key="9">
    <source>
        <dbReference type="ARBA" id="ARBA00023136"/>
    </source>
</evidence>
<reference evidence="16" key="1">
    <citation type="submission" date="2011-12" db="EMBL/GenBank/DDBJ databases">
        <title>The Draft Genome of Lepisosteus oculatus.</title>
        <authorList>
            <consortium name="The Broad Institute Genome Assembly &amp; Analysis Group"/>
            <consortium name="Computational R&amp;D Group"/>
            <consortium name="and Sequencing Platform"/>
            <person name="Di Palma F."/>
            <person name="Alfoldi J."/>
            <person name="Johnson J."/>
            <person name="Berlin A."/>
            <person name="Gnerre S."/>
            <person name="Jaffe D."/>
            <person name="MacCallum I."/>
            <person name="Young S."/>
            <person name="Walker B.J."/>
            <person name="Lander E.S."/>
            <person name="Lindblad-Toh K."/>
        </authorList>
    </citation>
    <scope>NUCLEOTIDE SEQUENCE [LARGE SCALE GENOMIC DNA]</scope>
</reference>
<evidence type="ECO:0000256" key="3">
    <source>
        <dbReference type="ARBA" id="ARBA00005735"/>
    </source>
</evidence>
<evidence type="ECO:0000256" key="6">
    <source>
        <dbReference type="ARBA" id="ARBA00022692"/>
    </source>
</evidence>
<evidence type="ECO:0000313" key="15">
    <source>
        <dbReference type="Ensembl" id="ENSLOCP00000014955.1"/>
    </source>
</evidence>
<evidence type="ECO:0000256" key="7">
    <source>
        <dbReference type="ARBA" id="ARBA00022968"/>
    </source>
</evidence>
<keyword evidence="5" id="KW-0808">Transferase</keyword>
<accession>W5N2U6</accession>
<keyword evidence="10" id="KW-0325">Glycoprotein</keyword>
<dbReference type="Bgee" id="ENSLOCG00000012160">
    <property type="expression patterns" value="Expressed in pharyngeal gill and 13 other cell types or tissues"/>
</dbReference>
<evidence type="ECO:0000256" key="10">
    <source>
        <dbReference type="ARBA" id="ARBA00023180"/>
    </source>
</evidence>
<dbReference type="Pfam" id="PF02709">
    <property type="entry name" value="Glyco_transf_7C"/>
    <property type="match status" value="1"/>
</dbReference>
<dbReference type="InterPro" id="IPR027995">
    <property type="entry name" value="Galactosyl_T_N"/>
</dbReference>
<dbReference type="eggNOG" id="KOG3917">
    <property type="taxonomic scope" value="Eukaryota"/>
</dbReference>
<evidence type="ECO:0000259" key="14">
    <source>
        <dbReference type="Pfam" id="PF13733"/>
    </source>
</evidence>
<evidence type="ECO:0000256" key="11">
    <source>
        <dbReference type="ARBA" id="ARBA00023211"/>
    </source>
</evidence>
<keyword evidence="16" id="KW-1185">Reference proteome</keyword>
<comment type="similarity">
    <text evidence="3">Belongs to the glycosyltransferase 7 family.</text>
</comment>
<feature type="domain" description="Galactosyltransferase C-terminal" evidence="13">
    <location>
        <begin position="207"/>
        <end position="251"/>
    </location>
</feature>
<dbReference type="PANTHER" id="PTHR19300">
    <property type="entry name" value="BETA-1,4-GALACTOSYLTRANSFERASE"/>
    <property type="match status" value="1"/>
</dbReference>
<comment type="subcellular location">
    <subcellularLocation>
        <location evidence="1">Golgi apparatus membrane</location>
        <topology evidence="1">Single-pass type II membrane protein</topology>
    </subcellularLocation>
</comment>
<dbReference type="PANTHER" id="PTHR19300:SF30">
    <property type="entry name" value="BETA-1,4-GALACTOSYLTRANSFERASE 7"/>
    <property type="match status" value="1"/>
</dbReference>
<feature type="domain" description="Galactosyltransferase N-terminal" evidence="14">
    <location>
        <begin position="92"/>
        <end position="146"/>
    </location>
</feature>
<feature type="compositionally biased region" description="Pro residues" evidence="12">
    <location>
        <begin position="74"/>
        <end position="86"/>
    </location>
</feature>
<dbReference type="PRINTS" id="PR02050">
    <property type="entry name" value="B14GALTRFASE"/>
</dbReference>
<evidence type="ECO:0000256" key="8">
    <source>
        <dbReference type="ARBA" id="ARBA00022989"/>
    </source>
</evidence>
<evidence type="ECO:0000256" key="5">
    <source>
        <dbReference type="ARBA" id="ARBA00022679"/>
    </source>
</evidence>
<evidence type="ECO:0000259" key="13">
    <source>
        <dbReference type="Pfam" id="PF02709"/>
    </source>
</evidence>
<evidence type="ECO:0000256" key="12">
    <source>
        <dbReference type="SAM" id="MobiDB-lite"/>
    </source>
</evidence>
<dbReference type="InParanoid" id="W5N2U6"/>
<evidence type="ECO:0000256" key="4">
    <source>
        <dbReference type="ARBA" id="ARBA00022676"/>
    </source>
</evidence>
<keyword evidence="9" id="KW-0472">Membrane</keyword>
<dbReference type="Proteomes" id="UP000018468">
    <property type="component" value="Linkage group LG6"/>
</dbReference>
<keyword evidence="8" id="KW-1133">Transmembrane helix</keyword>
<dbReference type="GO" id="GO:0046525">
    <property type="term" value="F:xylosylprotein 4-beta-galactosyltransferase activity"/>
    <property type="evidence" value="ECO:0000318"/>
    <property type="project" value="GO_Central"/>
</dbReference>
<name>W5N2U6_LEPOC</name>
<dbReference type="AlphaFoldDB" id="W5N2U6"/>
<dbReference type="GO" id="GO:0005975">
    <property type="term" value="P:carbohydrate metabolic process"/>
    <property type="evidence" value="ECO:0007669"/>
    <property type="project" value="InterPro"/>
</dbReference>
<sequence length="270" mass="30881">MYSSRRKPVLYFKEDRRLKFRTLFKLKFLARKCNVFKLFCLCLVVVLGSLLWLQLSCSGDMGRPGLEEGALPRQPCPPDRPAPPADDPSWGPHKLAVLVPFRERFEELLVFVPYMHAFLNKKRIRHKILVINQVDHYRCMRERLKEVCGVDPGGAPARSPGETAPLGPPSPAVGWGPGPAGAVTARTRPTSAGFERRLLPLPVFPFQCNGMSNRFWGWGREDDEFYRRLKMAGLQLFRPSGITTGYETFRHIHDPAWRKRDQKRVAAQKQ</sequence>
<dbReference type="GO" id="GO:0005794">
    <property type="term" value="C:Golgi apparatus"/>
    <property type="evidence" value="ECO:0000318"/>
    <property type="project" value="GO_Central"/>
</dbReference>
<dbReference type="Ensembl" id="ENSLOCT00000014984.1">
    <property type="protein sequence ID" value="ENSLOCP00000014955.1"/>
    <property type="gene ID" value="ENSLOCG00000012160.1"/>
</dbReference>
<evidence type="ECO:0000313" key="16">
    <source>
        <dbReference type="Proteomes" id="UP000018468"/>
    </source>
</evidence>
<dbReference type="InterPro" id="IPR027791">
    <property type="entry name" value="Galactosyl_T_C"/>
</dbReference>
<dbReference type="Gene3D" id="3.90.550.10">
    <property type="entry name" value="Spore Coat Polysaccharide Biosynthesis Protein SpsA, Chain A"/>
    <property type="match status" value="2"/>
</dbReference>
<keyword evidence="7" id="KW-0735">Signal-anchor</keyword>
<dbReference type="HOGENOM" id="CLU_044391_5_1_1"/>
<dbReference type="InterPro" id="IPR029044">
    <property type="entry name" value="Nucleotide-diphossugar_trans"/>
</dbReference>
<reference evidence="15" key="3">
    <citation type="submission" date="2025-09" db="UniProtKB">
        <authorList>
            <consortium name="Ensembl"/>
        </authorList>
    </citation>
    <scope>IDENTIFICATION</scope>
</reference>
<keyword evidence="4" id="KW-0328">Glycosyltransferase</keyword>
<dbReference type="EMBL" id="AHAT01005493">
    <property type="status" value="NOT_ANNOTATED_CDS"/>
    <property type="molecule type" value="Genomic_DNA"/>
</dbReference>
<evidence type="ECO:0000256" key="1">
    <source>
        <dbReference type="ARBA" id="ARBA00004323"/>
    </source>
</evidence>
<dbReference type="InterPro" id="IPR003859">
    <property type="entry name" value="Galactosyl_T"/>
</dbReference>
<proteinExistence type="inferred from homology"/>
<dbReference type="OMA" id="PQTHPKY"/>
<dbReference type="GeneTree" id="ENSGT00940000157712"/>
<dbReference type="Pfam" id="PF13733">
    <property type="entry name" value="Glyco_transf_7N"/>
    <property type="match status" value="1"/>
</dbReference>
<organism evidence="15 16">
    <name type="scientific">Lepisosteus oculatus</name>
    <name type="common">Spotted gar</name>
    <dbReference type="NCBI Taxonomy" id="7918"/>
    <lineage>
        <taxon>Eukaryota</taxon>
        <taxon>Metazoa</taxon>
        <taxon>Chordata</taxon>
        <taxon>Craniata</taxon>
        <taxon>Vertebrata</taxon>
        <taxon>Euteleostomi</taxon>
        <taxon>Actinopterygii</taxon>
        <taxon>Neopterygii</taxon>
        <taxon>Holostei</taxon>
        <taxon>Semionotiformes</taxon>
        <taxon>Lepisosteidae</taxon>
        <taxon>Lepisosteus</taxon>
    </lineage>
</organism>
<dbReference type="SUPFAM" id="SSF53448">
    <property type="entry name" value="Nucleotide-diphospho-sugar transferases"/>
    <property type="match status" value="1"/>
</dbReference>
<dbReference type="UniPathway" id="UPA00378"/>